<dbReference type="AlphaFoldDB" id="X1MT10"/>
<comment type="caution">
    <text evidence="2">The sequence shown here is derived from an EMBL/GenBank/DDBJ whole genome shotgun (WGS) entry which is preliminary data.</text>
</comment>
<proteinExistence type="predicted"/>
<reference evidence="2" key="1">
    <citation type="journal article" date="2014" name="Front. Microbiol.">
        <title>High frequency of phylogenetically diverse reductive dehalogenase-homologous genes in deep subseafloor sedimentary metagenomes.</title>
        <authorList>
            <person name="Kawai M."/>
            <person name="Futagami T."/>
            <person name="Toyoda A."/>
            <person name="Takaki Y."/>
            <person name="Nishi S."/>
            <person name="Hori S."/>
            <person name="Arai W."/>
            <person name="Tsubouchi T."/>
            <person name="Morono Y."/>
            <person name="Uchiyama I."/>
            <person name="Ito T."/>
            <person name="Fujiyama A."/>
            <person name="Inagaki F."/>
            <person name="Takami H."/>
        </authorList>
    </citation>
    <scope>NUCLEOTIDE SEQUENCE</scope>
    <source>
        <strain evidence="2">Expedition CK06-06</strain>
    </source>
</reference>
<sequence>VERKNPFRHYRDDHSGEGIRKMSKIDSCPF</sequence>
<name>X1MT10_9ZZZZ</name>
<organism evidence="2">
    <name type="scientific">marine sediment metagenome</name>
    <dbReference type="NCBI Taxonomy" id="412755"/>
    <lineage>
        <taxon>unclassified sequences</taxon>
        <taxon>metagenomes</taxon>
        <taxon>ecological metagenomes</taxon>
    </lineage>
</organism>
<evidence type="ECO:0000256" key="1">
    <source>
        <dbReference type="SAM" id="MobiDB-lite"/>
    </source>
</evidence>
<gene>
    <name evidence="2" type="ORF">S06H3_49332</name>
</gene>
<evidence type="ECO:0000313" key="2">
    <source>
        <dbReference type="EMBL" id="GAI34428.1"/>
    </source>
</evidence>
<feature type="non-terminal residue" evidence="2">
    <location>
        <position position="1"/>
    </location>
</feature>
<protein>
    <submittedName>
        <fullName evidence="2">Uncharacterized protein</fullName>
    </submittedName>
</protein>
<feature type="region of interest" description="Disordered" evidence="1">
    <location>
        <begin position="1"/>
        <end position="30"/>
    </location>
</feature>
<dbReference type="EMBL" id="BARV01031142">
    <property type="protein sequence ID" value="GAI34428.1"/>
    <property type="molecule type" value="Genomic_DNA"/>
</dbReference>
<accession>X1MT10</accession>
<feature type="compositionally biased region" description="Basic and acidic residues" evidence="1">
    <location>
        <begin position="1"/>
        <end position="24"/>
    </location>
</feature>